<dbReference type="EMBL" id="CAJZBQ010000022">
    <property type="protein sequence ID" value="CAG9319176.1"/>
    <property type="molecule type" value="Genomic_DNA"/>
</dbReference>
<comment type="caution">
    <text evidence="3">The sequence shown here is derived from an EMBL/GenBank/DDBJ whole genome shotgun (WGS) entry which is preliminary data.</text>
</comment>
<keyword evidence="1" id="KW-0175">Coiled coil</keyword>
<feature type="region of interest" description="Disordered" evidence="2">
    <location>
        <begin position="200"/>
        <end position="219"/>
    </location>
</feature>
<name>A0AAU9IU56_9CILI</name>
<dbReference type="AlphaFoldDB" id="A0AAU9IU56"/>
<feature type="region of interest" description="Disordered" evidence="2">
    <location>
        <begin position="1"/>
        <end position="20"/>
    </location>
</feature>
<feature type="region of interest" description="Disordered" evidence="2">
    <location>
        <begin position="494"/>
        <end position="567"/>
    </location>
</feature>
<feature type="compositionally biased region" description="Acidic residues" evidence="2">
    <location>
        <begin position="200"/>
        <end position="210"/>
    </location>
</feature>
<accession>A0AAU9IU56</accession>
<evidence type="ECO:0000256" key="1">
    <source>
        <dbReference type="SAM" id="Coils"/>
    </source>
</evidence>
<keyword evidence="4" id="KW-1185">Reference proteome</keyword>
<gene>
    <name evidence="3" type="ORF">BSTOLATCC_MIC23385</name>
</gene>
<organism evidence="3 4">
    <name type="scientific">Blepharisma stoltei</name>
    <dbReference type="NCBI Taxonomy" id="1481888"/>
    <lineage>
        <taxon>Eukaryota</taxon>
        <taxon>Sar</taxon>
        <taxon>Alveolata</taxon>
        <taxon>Ciliophora</taxon>
        <taxon>Postciliodesmatophora</taxon>
        <taxon>Heterotrichea</taxon>
        <taxon>Heterotrichida</taxon>
        <taxon>Blepharismidae</taxon>
        <taxon>Blepharisma</taxon>
    </lineage>
</organism>
<protein>
    <recommendedName>
        <fullName evidence="5">DUF3835 domain-containing protein</fullName>
    </recommendedName>
</protein>
<sequence>MSISQQTPGKNSTPAFEQSQFSPYDTIENLNFQANSLFTSLDKLSLPSPEQQKLIDEIKTGILNLLSEWEDAYEAKIQVPAISIPPNSLKNTEDSEEELRKIREEYEIRIIELEEKLKETENTYLKMHADCQDQLKDIDHDIDEIMHHYKQKWKKKPVIGNILQDLFSQEELEEEGRIALGEKRKTKEIQIKKLEVSGEENWDMNADSEESSGPPSQLEGSGLILYDKLHNLKKKLYNYRHREENSLKNTLDNAFVESLPISMRSISNCESLKLTNLLSGLKSRDSSLLAEQIYGKGGKIENKINEIPKIDQNFKPNELNNLLSEKLTLDEKEQLVLTLIDRENSEESHDVCLEDLLDISQNDVSRKEITVIEATEQSENSFASFLKANSKNPENNSLNFSDVLTFKKPEKDSFISQEENSFDEFLKEKSFSRINDSKSIEISCIVDSKPFENSNIEESKNLQSFSLLLSPINSSKPPFFPAIIPSRLDASNDSMQNNSLFSDNSIPSPNNPKKKTQKRQLLNRPKIFDKEDSSILPPLNTSAESKSKPKIQLLPQPPSEPSQRKKPFSFRGRFFRLIAASQPKLIPNLPNPQFL</sequence>
<feature type="compositionally biased region" description="Polar residues" evidence="2">
    <location>
        <begin position="494"/>
        <end position="508"/>
    </location>
</feature>
<proteinExistence type="predicted"/>
<evidence type="ECO:0000313" key="3">
    <source>
        <dbReference type="EMBL" id="CAG9319176.1"/>
    </source>
</evidence>
<evidence type="ECO:0000256" key="2">
    <source>
        <dbReference type="SAM" id="MobiDB-lite"/>
    </source>
</evidence>
<dbReference type="SUPFAM" id="SSF57997">
    <property type="entry name" value="Tropomyosin"/>
    <property type="match status" value="1"/>
</dbReference>
<evidence type="ECO:0008006" key="5">
    <source>
        <dbReference type="Google" id="ProtNLM"/>
    </source>
</evidence>
<dbReference type="Proteomes" id="UP001162131">
    <property type="component" value="Unassembled WGS sequence"/>
</dbReference>
<reference evidence="3" key="1">
    <citation type="submission" date="2021-09" db="EMBL/GenBank/DDBJ databases">
        <authorList>
            <consortium name="AG Swart"/>
            <person name="Singh M."/>
            <person name="Singh A."/>
            <person name="Seah K."/>
            <person name="Emmerich C."/>
        </authorList>
    </citation>
    <scope>NUCLEOTIDE SEQUENCE</scope>
    <source>
        <strain evidence="3">ATCC30299</strain>
    </source>
</reference>
<evidence type="ECO:0000313" key="4">
    <source>
        <dbReference type="Proteomes" id="UP001162131"/>
    </source>
</evidence>
<feature type="coiled-coil region" evidence="1">
    <location>
        <begin position="89"/>
        <end position="130"/>
    </location>
</feature>